<keyword evidence="1" id="KW-0805">Transcription regulation</keyword>
<dbReference type="Proteomes" id="UP000623129">
    <property type="component" value="Unassembled WGS sequence"/>
</dbReference>
<dbReference type="Pfam" id="PF02365">
    <property type="entry name" value="NAM"/>
    <property type="match status" value="1"/>
</dbReference>
<dbReference type="GO" id="GO:0005634">
    <property type="term" value="C:nucleus"/>
    <property type="evidence" value="ECO:0007669"/>
    <property type="project" value="UniProtKB-ARBA"/>
</dbReference>
<evidence type="ECO:0000256" key="2">
    <source>
        <dbReference type="ARBA" id="ARBA00023125"/>
    </source>
</evidence>
<dbReference type="FunFam" id="2.170.150.80:FF:000006">
    <property type="entry name" value="NAC domain-containing protein 100-like"/>
    <property type="match status" value="1"/>
</dbReference>
<evidence type="ECO:0000259" key="5">
    <source>
        <dbReference type="PROSITE" id="PS51005"/>
    </source>
</evidence>
<evidence type="ECO:0000256" key="4">
    <source>
        <dbReference type="ARBA" id="ARBA00023242"/>
    </source>
</evidence>
<dbReference type="EMBL" id="SWLB01000026">
    <property type="protein sequence ID" value="KAF3321892.1"/>
    <property type="molecule type" value="Genomic_DNA"/>
</dbReference>
<dbReference type="InterPro" id="IPR036093">
    <property type="entry name" value="NAC_dom_sf"/>
</dbReference>
<evidence type="ECO:0000313" key="6">
    <source>
        <dbReference type="EMBL" id="KAF3321892.1"/>
    </source>
</evidence>
<accession>A0A833QI91</accession>
<dbReference type="OrthoDB" id="1424968at2759"/>
<dbReference type="AlphaFoldDB" id="A0A833QI91"/>
<feature type="domain" description="NAC" evidence="5">
    <location>
        <begin position="16"/>
        <end position="168"/>
    </location>
</feature>
<sequence length="266" mass="30429">MEDALISNNGEESMYLPPGFRFYPTDEEIITSYLSEKVTDPDFTADAIGEVDLNKCEPWDLPNKAKMGEKEWYFFCQKDRKYPTGYRTNRATACGYWKATGKDKEIYKGKGELVGMKKTLVFYNGRAPNGEKTNWVIHEFRLEGSSIRYHSQRSLQKKEWVVCKIFDKSTALVKGSNAYRIEAPVINPYCHNPNMVSTNYNALIPPPNLPSLLPPATDGINLGHLHQEQQPVQDATQWYNNSLPQLHDNRINSSSAMMDINSLWSF</sequence>
<evidence type="ECO:0000313" key="7">
    <source>
        <dbReference type="Proteomes" id="UP000623129"/>
    </source>
</evidence>
<name>A0A833QI91_9POAL</name>
<dbReference type="GO" id="GO:0006355">
    <property type="term" value="P:regulation of DNA-templated transcription"/>
    <property type="evidence" value="ECO:0007669"/>
    <property type="project" value="InterPro"/>
</dbReference>
<dbReference type="PROSITE" id="PS51005">
    <property type="entry name" value="NAC"/>
    <property type="match status" value="1"/>
</dbReference>
<keyword evidence="4" id="KW-0539">Nucleus</keyword>
<protein>
    <submittedName>
        <fullName evidence="6">NAC domain-containing protein 100-like protein</fullName>
    </submittedName>
</protein>
<dbReference type="PANTHER" id="PTHR31744">
    <property type="entry name" value="PROTEIN CUP-SHAPED COTYLEDON 2-RELATED"/>
    <property type="match status" value="1"/>
</dbReference>
<evidence type="ECO:0000256" key="3">
    <source>
        <dbReference type="ARBA" id="ARBA00023163"/>
    </source>
</evidence>
<comment type="caution">
    <text evidence="6">The sequence shown here is derived from an EMBL/GenBank/DDBJ whole genome shotgun (WGS) entry which is preliminary data.</text>
</comment>
<dbReference type="GO" id="GO:0003677">
    <property type="term" value="F:DNA binding"/>
    <property type="evidence" value="ECO:0007669"/>
    <property type="project" value="UniProtKB-KW"/>
</dbReference>
<dbReference type="Gene3D" id="2.170.150.80">
    <property type="entry name" value="NAC domain"/>
    <property type="match status" value="1"/>
</dbReference>
<dbReference type="PANTHER" id="PTHR31744:SF92">
    <property type="entry name" value="NAC DOMAIN-CONTAINING PROTEIN 87"/>
    <property type="match status" value="1"/>
</dbReference>
<keyword evidence="3" id="KW-0804">Transcription</keyword>
<keyword evidence="7" id="KW-1185">Reference proteome</keyword>
<dbReference type="SUPFAM" id="SSF101941">
    <property type="entry name" value="NAC domain"/>
    <property type="match status" value="1"/>
</dbReference>
<dbReference type="InterPro" id="IPR003441">
    <property type="entry name" value="NAC-dom"/>
</dbReference>
<gene>
    <name evidence="6" type="ORF">FCM35_KLT14108</name>
</gene>
<organism evidence="6 7">
    <name type="scientific">Carex littledalei</name>
    <dbReference type="NCBI Taxonomy" id="544730"/>
    <lineage>
        <taxon>Eukaryota</taxon>
        <taxon>Viridiplantae</taxon>
        <taxon>Streptophyta</taxon>
        <taxon>Embryophyta</taxon>
        <taxon>Tracheophyta</taxon>
        <taxon>Spermatophyta</taxon>
        <taxon>Magnoliopsida</taxon>
        <taxon>Liliopsida</taxon>
        <taxon>Poales</taxon>
        <taxon>Cyperaceae</taxon>
        <taxon>Cyperoideae</taxon>
        <taxon>Cariceae</taxon>
        <taxon>Carex</taxon>
        <taxon>Carex subgen. Euthyceras</taxon>
    </lineage>
</organism>
<proteinExistence type="predicted"/>
<evidence type="ECO:0000256" key="1">
    <source>
        <dbReference type="ARBA" id="ARBA00023015"/>
    </source>
</evidence>
<reference evidence="6" key="1">
    <citation type="submission" date="2020-01" db="EMBL/GenBank/DDBJ databases">
        <title>Genome sequence of Kobresia littledalei, the first chromosome-level genome in the family Cyperaceae.</title>
        <authorList>
            <person name="Qu G."/>
        </authorList>
    </citation>
    <scope>NUCLEOTIDE SEQUENCE</scope>
    <source>
        <strain evidence="6">C.B.Clarke</strain>
        <tissue evidence="6">Leaf</tissue>
    </source>
</reference>
<keyword evidence="2" id="KW-0238">DNA-binding</keyword>